<protein>
    <submittedName>
        <fullName evidence="7">Helicase-like:Type III restriction enzyme, res subunit:DEAD/DEAH box helicase-like</fullName>
    </submittedName>
</protein>
<dbReference type="InterPro" id="IPR027417">
    <property type="entry name" value="P-loop_NTPase"/>
</dbReference>
<keyword evidence="1" id="KW-0547">Nucleotide-binding</keyword>
<dbReference type="CDD" id="cd17926">
    <property type="entry name" value="DEXHc_RE"/>
    <property type="match status" value="1"/>
</dbReference>
<gene>
    <name evidence="7" type="ORF">MNBD_DELTA03-843</name>
</gene>
<dbReference type="InterPro" id="IPR014001">
    <property type="entry name" value="Helicase_ATP-bd"/>
</dbReference>
<keyword evidence="3 7" id="KW-0347">Helicase</keyword>
<evidence type="ECO:0000256" key="3">
    <source>
        <dbReference type="ARBA" id="ARBA00022806"/>
    </source>
</evidence>
<organism evidence="7">
    <name type="scientific">hydrothermal vent metagenome</name>
    <dbReference type="NCBI Taxonomy" id="652676"/>
    <lineage>
        <taxon>unclassified sequences</taxon>
        <taxon>metagenomes</taxon>
        <taxon>ecological metagenomes</taxon>
    </lineage>
</organism>
<proteinExistence type="predicted"/>
<dbReference type="SUPFAM" id="SSF52540">
    <property type="entry name" value="P-loop containing nucleoside triphosphate hydrolases"/>
    <property type="match status" value="2"/>
</dbReference>
<dbReference type="EMBL" id="UOEX01000326">
    <property type="protein sequence ID" value="VAW40263.1"/>
    <property type="molecule type" value="Genomic_DNA"/>
</dbReference>
<accession>A0A3B0VIX7</accession>
<dbReference type="PANTHER" id="PTHR11274">
    <property type="entry name" value="RAD25/XP-B DNA REPAIR HELICASE"/>
    <property type="match status" value="1"/>
</dbReference>
<dbReference type="Pfam" id="PF00271">
    <property type="entry name" value="Helicase_C"/>
    <property type="match status" value="1"/>
</dbReference>
<dbReference type="CDD" id="cd18785">
    <property type="entry name" value="SF2_C"/>
    <property type="match status" value="1"/>
</dbReference>
<dbReference type="InterPro" id="IPR006935">
    <property type="entry name" value="Helicase/UvrB_N"/>
</dbReference>
<dbReference type="GO" id="GO:0003677">
    <property type="term" value="F:DNA binding"/>
    <property type="evidence" value="ECO:0007669"/>
    <property type="project" value="InterPro"/>
</dbReference>
<dbReference type="GO" id="GO:0005524">
    <property type="term" value="F:ATP binding"/>
    <property type="evidence" value="ECO:0007669"/>
    <property type="project" value="UniProtKB-KW"/>
</dbReference>
<dbReference type="Gene3D" id="3.40.50.300">
    <property type="entry name" value="P-loop containing nucleotide triphosphate hydrolases"/>
    <property type="match status" value="2"/>
</dbReference>
<sequence length="454" mass="50620">MPNHHQLSLTVGAECLLCGAPAEVTATIKKRLTLPNPKFLAARKYSRWVGKKFPQHLYFYKERKTGLTTPRGLAREVVLTCLEKGGIRPEIIDQRRSLPEEDFQFYGCLRDYQEEALRDIITRDFGVLEAGTGSGKTVVALAAIAGRRQPALIIVHTKELLYQWAARIEEFLHLKAGLVGDGKFKPGPVTVAIVNTARRHLDELRPLFGHILVDECHRVPASLFTDVITAFDARFSLGLTATAYRREDVMTKLIYFYLGPAIHRVDSLRLQKNGAIARPKIIPRPTTFTYNYCDDYPAMMSALTLDDDRNRLISADAIKESRRGGICLVVSDRVDHCLRLAELIREGGGEPAVLTGRTNALRRNEIVEALRDNKIKILIATVQLIGEGFDAPGLSSLFLATPIKFSGRVLQTVGRVMRPAEGKKALVYDYLDPVGVLEASAKARQRIYAENFGP</sequence>
<dbReference type="SMART" id="SM00487">
    <property type="entry name" value="DEXDc"/>
    <property type="match status" value="1"/>
</dbReference>
<evidence type="ECO:0000256" key="1">
    <source>
        <dbReference type="ARBA" id="ARBA00022741"/>
    </source>
</evidence>
<dbReference type="AlphaFoldDB" id="A0A3B0VIX7"/>
<keyword evidence="2" id="KW-0378">Hydrolase</keyword>
<dbReference type="PROSITE" id="PS51194">
    <property type="entry name" value="HELICASE_CTER"/>
    <property type="match status" value="1"/>
</dbReference>
<reference evidence="7" key="1">
    <citation type="submission" date="2018-06" db="EMBL/GenBank/DDBJ databases">
        <authorList>
            <person name="Zhirakovskaya E."/>
        </authorList>
    </citation>
    <scope>NUCLEOTIDE SEQUENCE</scope>
</reference>
<evidence type="ECO:0000313" key="7">
    <source>
        <dbReference type="EMBL" id="VAW40263.1"/>
    </source>
</evidence>
<dbReference type="Pfam" id="PF04851">
    <property type="entry name" value="ResIII"/>
    <property type="match status" value="1"/>
</dbReference>
<keyword evidence="4" id="KW-0067">ATP-binding</keyword>
<feature type="domain" description="Helicase ATP-binding" evidence="5">
    <location>
        <begin position="117"/>
        <end position="261"/>
    </location>
</feature>
<feature type="domain" description="Helicase C-terminal" evidence="6">
    <location>
        <begin position="311"/>
        <end position="454"/>
    </location>
</feature>
<dbReference type="GO" id="GO:0004386">
    <property type="term" value="F:helicase activity"/>
    <property type="evidence" value="ECO:0007669"/>
    <property type="project" value="UniProtKB-KW"/>
</dbReference>
<dbReference type="InterPro" id="IPR001650">
    <property type="entry name" value="Helicase_C-like"/>
</dbReference>
<dbReference type="InterPro" id="IPR050615">
    <property type="entry name" value="ATP-dep_DNA_Helicase"/>
</dbReference>
<evidence type="ECO:0000259" key="6">
    <source>
        <dbReference type="PROSITE" id="PS51194"/>
    </source>
</evidence>
<name>A0A3B0VIX7_9ZZZZ</name>
<evidence type="ECO:0000256" key="4">
    <source>
        <dbReference type="ARBA" id="ARBA00022840"/>
    </source>
</evidence>
<dbReference type="PROSITE" id="PS51192">
    <property type="entry name" value="HELICASE_ATP_BIND_1"/>
    <property type="match status" value="1"/>
</dbReference>
<dbReference type="SMART" id="SM00490">
    <property type="entry name" value="HELICc"/>
    <property type="match status" value="1"/>
</dbReference>
<evidence type="ECO:0000259" key="5">
    <source>
        <dbReference type="PROSITE" id="PS51192"/>
    </source>
</evidence>
<evidence type="ECO:0000256" key="2">
    <source>
        <dbReference type="ARBA" id="ARBA00022801"/>
    </source>
</evidence>
<dbReference type="PANTHER" id="PTHR11274:SF0">
    <property type="entry name" value="GENERAL TRANSCRIPTION AND DNA REPAIR FACTOR IIH HELICASE SUBUNIT XPB"/>
    <property type="match status" value="1"/>
</dbReference>
<dbReference type="GO" id="GO:0016787">
    <property type="term" value="F:hydrolase activity"/>
    <property type="evidence" value="ECO:0007669"/>
    <property type="project" value="UniProtKB-KW"/>
</dbReference>